<feature type="compositionally biased region" description="Low complexity" evidence="1">
    <location>
        <begin position="27"/>
        <end position="43"/>
    </location>
</feature>
<keyword evidence="3" id="KW-1185">Reference proteome</keyword>
<feature type="compositionally biased region" description="Basic and acidic residues" evidence="1">
    <location>
        <begin position="417"/>
        <end position="448"/>
    </location>
</feature>
<feature type="compositionally biased region" description="Basic and acidic residues" evidence="1">
    <location>
        <begin position="223"/>
        <end position="232"/>
    </location>
</feature>
<reference evidence="2 3" key="1">
    <citation type="journal article" date="2012" name="Genome Biol.">
        <title>Genome and low-iron response of an oceanic diatom adapted to chronic iron limitation.</title>
        <authorList>
            <person name="Lommer M."/>
            <person name="Specht M."/>
            <person name="Roy A.S."/>
            <person name="Kraemer L."/>
            <person name="Andreson R."/>
            <person name="Gutowska M.A."/>
            <person name="Wolf J."/>
            <person name="Bergner S.V."/>
            <person name="Schilhabel M.B."/>
            <person name="Klostermeier U.C."/>
            <person name="Beiko R.G."/>
            <person name="Rosenstiel P."/>
            <person name="Hippler M."/>
            <person name="Laroche J."/>
        </authorList>
    </citation>
    <scope>NUCLEOTIDE SEQUENCE [LARGE SCALE GENOMIC DNA]</scope>
    <source>
        <strain evidence="2 3">CCMP1005</strain>
    </source>
</reference>
<feature type="compositionally biased region" description="Basic and acidic residues" evidence="1">
    <location>
        <begin position="48"/>
        <end position="63"/>
    </location>
</feature>
<name>K0RXW6_THAOC</name>
<organism evidence="2 3">
    <name type="scientific">Thalassiosira oceanica</name>
    <name type="common">Marine diatom</name>
    <dbReference type="NCBI Taxonomy" id="159749"/>
    <lineage>
        <taxon>Eukaryota</taxon>
        <taxon>Sar</taxon>
        <taxon>Stramenopiles</taxon>
        <taxon>Ochrophyta</taxon>
        <taxon>Bacillariophyta</taxon>
        <taxon>Coscinodiscophyceae</taxon>
        <taxon>Thalassiosirophycidae</taxon>
        <taxon>Thalassiosirales</taxon>
        <taxon>Thalassiosiraceae</taxon>
        <taxon>Thalassiosira</taxon>
    </lineage>
</organism>
<feature type="compositionally biased region" description="Basic and acidic residues" evidence="1">
    <location>
        <begin position="70"/>
        <end position="86"/>
    </location>
</feature>
<feature type="region of interest" description="Disordered" evidence="1">
    <location>
        <begin position="206"/>
        <end position="249"/>
    </location>
</feature>
<gene>
    <name evidence="2" type="ORF">THAOC_22667</name>
</gene>
<comment type="caution">
    <text evidence="2">The sequence shown here is derived from an EMBL/GenBank/DDBJ whole genome shotgun (WGS) entry which is preliminary data.</text>
</comment>
<evidence type="ECO:0000256" key="1">
    <source>
        <dbReference type="SAM" id="MobiDB-lite"/>
    </source>
</evidence>
<sequence length="466" mass="49422">MQGRVSSCDEVPPVLRRRVSGDGDPVASAAPANTRTTTAASRRTSARRRNDPRTCTETDRPSCDKQPSQTRRDFTSTEKDSRRDGGRSALSTPWSGEETGGAADECEGSERRAESELLVSVISGSPRQAGKGATPGSRTGMGAAPFRTPPPPPRRPGHEIIAATQLPNQSLSNATVASDSVRCPATASPLSFRPGCTASLSGVTIENSSGCPVRAPPSSSDNPPRRPFESSRRSTSCGAGASGVPSIGRVGGTFRQALGEGPRGRALQFSGRGGIAVPGISASVWARGPGQCREAARASRHEDVLAESKRTRGRGTWSGGRGPQTTMAGRGTGLRAAVSKEEYRVPAQRPGQGSPPSASERSRVLSRGRRGARPSEEGISARLLLVGGRERLTKDPSCPRLRPYPPTGARTNSRPFAKKDQTDRPESGQRRNKRDRRDQRGRRLDGVETGRGCFKVFVNLKGSELT</sequence>
<accession>K0RXW6</accession>
<dbReference type="Proteomes" id="UP000266841">
    <property type="component" value="Unassembled WGS sequence"/>
</dbReference>
<dbReference type="EMBL" id="AGNL01028673">
    <property type="protein sequence ID" value="EJK57304.1"/>
    <property type="molecule type" value="Genomic_DNA"/>
</dbReference>
<feature type="region of interest" description="Disordered" evidence="1">
    <location>
        <begin position="1"/>
        <end position="160"/>
    </location>
</feature>
<dbReference type="AlphaFoldDB" id="K0RXW6"/>
<evidence type="ECO:0000313" key="2">
    <source>
        <dbReference type="EMBL" id="EJK57304.1"/>
    </source>
</evidence>
<protein>
    <submittedName>
        <fullName evidence="2">Uncharacterized protein</fullName>
    </submittedName>
</protein>
<feature type="region of interest" description="Disordered" evidence="1">
    <location>
        <begin position="296"/>
        <end position="448"/>
    </location>
</feature>
<evidence type="ECO:0000313" key="3">
    <source>
        <dbReference type="Proteomes" id="UP000266841"/>
    </source>
</evidence>
<feature type="compositionally biased region" description="Basic and acidic residues" evidence="1">
    <location>
        <begin position="296"/>
        <end position="310"/>
    </location>
</feature>
<proteinExistence type="predicted"/>